<dbReference type="AlphaFoldDB" id="A0ABD3QEX4"/>
<reference evidence="1 2" key="1">
    <citation type="submission" date="2024-10" db="EMBL/GenBank/DDBJ databases">
        <title>Updated reference genomes for cyclostephanoid diatoms.</title>
        <authorList>
            <person name="Roberts W.R."/>
            <person name="Alverson A.J."/>
        </authorList>
    </citation>
    <scope>NUCLEOTIDE SEQUENCE [LARGE SCALE GENOMIC DNA]</scope>
    <source>
        <strain evidence="1 2">AJA276-08</strain>
    </source>
</reference>
<organism evidence="1 2">
    <name type="scientific">Stephanodiscus triporus</name>
    <dbReference type="NCBI Taxonomy" id="2934178"/>
    <lineage>
        <taxon>Eukaryota</taxon>
        <taxon>Sar</taxon>
        <taxon>Stramenopiles</taxon>
        <taxon>Ochrophyta</taxon>
        <taxon>Bacillariophyta</taxon>
        <taxon>Coscinodiscophyceae</taxon>
        <taxon>Thalassiosirophycidae</taxon>
        <taxon>Stephanodiscales</taxon>
        <taxon>Stephanodiscaceae</taxon>
        <taxon>Stephanodiscus</taxon>
    </lineage>
</organism>
<gene>
    <name evidence="1" type="ORF">ACHAW5_007416</name>
</gene>
<dbReference type="Proteomes" id="UP001530315">
    <property type="component" value="Unassembled WGS sequence"/>
</dbReference>
<proteinExistence type="predicted"/>
<sequence>MVELTGHGGGFRKKITGHLNVECRLEEFSPSEGAFPIPTLSLLNNLNTRGGMIRDVLDGGTFEPFPTWQMKLWEVGRTFNGEYSHFNEKYSAAQLIFGPGLQSRAIREGLRAQHSMLYFKDKTKNHLIHGISSFIAALPTSNANSTPGMSLRFTYVILTNSYLHFSITSKKTAQDFLSKHALHNRAGREVAFAGEFFIDRNSDRARTSGVPAWIIDNNSGTYAPAKEKLHLLQALLEFNFGRECPIFALDRSDPALSEYFNVNKVE</sequence>
<accession>A0ABD3QEX4</accession>
<protein>
    <submittedName>
        <fullName evidence="1">Uncharacterized protein</fullName>
    </submittedName>
</protein>
<comment type="caution">
    <text evidence="1">The sequence shown here is derived from an EMBL/GenBank/DDBJ whole genome shotgun (WGS) entry which is preliminary data.</text>
</comment>
<dbReference type="EMBL" id="JALLAZ020000297">
    <property type="protein sequence ID" value="KAL3798464.1"/>
    <property type="molecule type" value="Genomic_DNA"/>
</dbReference>
<evidence type="ECO:0000313" key="1">
    <source>
        <dbReference type="EMBL" id="KAL3798464.1"/>
    </source>
</evidence>
<name>A0ABD3QEX4_9STRA</name>
<evidence type="ECO:0000313" key="2">
    <source>
        <dbReference type="Proteomes" id="UP001530315"/>
    </source>
</evidence>
<keyword evidence="2" id="KW-1185">Reference proteome</keyword>